<feature type="transmembrane region" description="Helical" evidence="6">
    <location>
        <begin position="241"/>
        <end position="264"/>
    </location>
</feature>
<dbReference type="InterPro" id="IPR022791">
    <property type="entry name" value="L-PG_synthase/AglD"/>
</dbReference>
<dbReference type="PANTHER" id="PTHR40277:SF1">
    <property type="entry name" value="BLL5419 PROTEIN"/>
    <property type="match status" value="1"/>
</dbReference>
<accession>A0ABX7PXI8</accession>
<organism evidence="7 8">
    <name type="scientific">Candidatus Methylacidiphilum infernorum</name>
    <dbReference type="NCBI Taxonomy" id="511746"/>
    <lineage>
        <taxon>Bacteria</taxon>
        <taxon>Pseudomonadati</taxon>
        <taxon>Verrucomicrobiota</taxon>
        <taxon>Methylacidiphilae</taxon>
        <taxon>Methylacidiphilales</taxon>
        <taxon>Methylacidiphilaceae</taxon>
        <taxon>Methylacidiphilum (ex Ratnadevi et al. 2023)</taxon>
    </lineage>
</organism>
<feature type="transmembrane region" description="Helical" evidence="6">
    <location>
        <begin position="36"/>
        <end position="55"/>
    </location>
</feature>
<keyword evidence="8" id="KW-1185">Reference proteome</keyword>
<evidence type="ECO:0000256" key="4">
    <source>
        <dbReference type="ARBA" id="ARBA00022989"/>
    </source>
</evidence>
<dbReference type="EMBL" id="CP065956">
    <property type="protein sequence ID" value="QSR87697.1"/>
    <property type="molecule type" value="Genomic_DNA"/>
</dbReference>
<dbReference type="NCBIfam" id="TIGR00374">
    <property type="entry name" value="flippase-like domain"/>
    <property type="match status" value="1"/>
</dbReference>
<proteinExistence type="predicted"/>
<feature type="transmembrane region" description="Helical" evidence="6">
    <location>
        <begin position="284"/>
        <end position="310"/>
    </location>
</feature>
<sequence length="321" mass="36148">MALLFKGLVSFSLLFYLGSKLSWDKFFSYCQTLNPWMLFLSFFFCALQTLLSSLRWKILLTALNTEIKIWTAFQLAMIGKFFNALLPGGTSGDLMRIYYALKLFPGKKTAMSVSIIFDRFIEGVVLLVLGSFFGLLFYSQLREKPLVQKAVLFLLLLTVLTLIFFASLRITLKGSIKLSRFFFKKTKGLETVLEEILLALDAFKNAYYKVFIACILSLGVHLAAILMFVFVALSFHMQLPLWLLIVVMVEITLVVSLPISISGLGVREGSVLLLLGSYGISPELAVGFSLLSFAIGTLWSLVGGVFFLTWKKDNSKRYSFH</sequence>
<dbReference type="Proteomes" id="UP000663088">
    <property type="component" value="Chromosome"/>
</dbReference>
<reference evidence="7 8" key="1">
    <citation type="submission" date="2020-12" db="EMBL/GenBank/DDBJ databases">
        <authorList>
            <person name="Awala S.I."/>
            <person name="Gwak J.-H."/>
            <person name="Kim S.-J."/>
            <person name="Rhee S.-K."/>
        </authorList>
    </citation>
    <scope>NUCLEOTIDE SEQUENCE [LARGE SCALE GENOMIC DNA]</scope>
    <source>
        <strain evidence="7 8">IT5</strain>
    </source>
</reference>
<dbReference type="Pfam" id="PF03706">
    <property type="entry name" value="LPG_synthase_TM"/>
    <property type="match status" value="1"/>
</dbReference>
<keyword evidence="4 6" id="KW-1133">Transmembrane helix</keyword>
<evidence type="ECO:0000313" key="8">
    <source>
        <dbReference type="Proteomes" id="UP000663088"/>
    </source>
</evidence>
<name>A0ABX7PXI8_9BACT</name>
<gene>
    <name evidence="7" type="ORF">EM20IM_01465</name>
</gene>
<evidence type="ECO:0000256" key="3">
    <source>
        <dbReference type="ARBA" id="ARBA00022692"/>
    </source>
</evidence>
<evidence type="ECO:0000256" key="6">
    <source>
        <dbReference type="SAM" id="Phobius"/>
    </source>
</evidence>
<evidence type="ECO:0000256" key="2">
    <source>
        <dbReference type="ARBA" id="ARBA00022475"/>
    </source>
</evidence>
<keyword evidence="2" id="KW-1003">Cell membrane</keyword>
<feature type="transmembrane region" description="Helical" evidence="6">
    <location>
        <begin position="67"/>
        <end position="86"/>
    </location>
</feature>
<keyword evidence="5 6" id="KW-0472">Membrane</keyword>
<feature type="transmembrane region" description="Helical" evidence="6">
    <location>
        <begin position="210"/>
        <end position="234"/>
    </location>
</feature>
<evidence type="ECO:0000313" key="7">
    <source>
        <dbReference type="EMBL" id="QSR87697.1"/>
    </source>
</evidence>
<dbReference type="PANTHER" id="PTHR40277">
    <property type="entry name" value="BLL5419 PROTEIN"/>
    <property type="match status" value="1"/>
</dbReference>
<keyword evidence="3 6" id="KW-0812">Transmembrane</keyword>
<feature type="transmembrane region" description="Helical" evidence="6">
    <location>
        <begin position="120"/>
        <end position="138"/>
    </location>
</feature>
<feature type="transmembrane region" description="Helical" evidence="6">
    <location>
        <begin position="150"/>
        <end position="172"/>
    </location>
</feature>
<comment type="subcellular location">
    <subcellularLocation>
        <location evidence="1">Cell membrane</location>
        <topology evidence="1">Multi-pass membrane protein</topology>
    </subcellularLocation>
</comment>
<evidence type="ECO:0000256" key="1">
    <source>
        <dbReference type="ARBA" id="ARBA00004651"/>
    </source>
</evidence>
<evidence type="ECO:0000256" key="5">
    <source>
        <dbReference type="ARBA" id="ARBA00023136"/>
    </source>
</evidence>
<protein>
    <submittedName>
        <fullName evidence="7">Flippase-like domain-containing protein</fullName>
    </submittedName>
</protein>